<dbReference type="Proteomes" id="UP000093898">
    <property type="component" value="Unassembled WGS sequence"/>
</dbReference>
<dbReference type="AlphaFoldDB" id="A0A1A3GFK0"/>
<comment type="caution">
    <text evidence="3">The sequence shown here is derived from an EMBL/GenBank/DDBJ whole genome shotgun (WGS) entry which is preliminary data.</text>
</comment>
<organism evidence="3 4">
    <name type="scientific">Mycolicibacterium mucogenicum</name>
    <name type="common">Mycobacterium mucogenicum</name>
    <dbReference type="NCBI Taxonomy" id="56689"/>
    <lineage>
        <taxon>Bacteria</taxon>
        <taxon>Bacillati</taxon>
        <taxon>Actinomycetota</taxon>
        <taxon>Actinomycetes</taxon>
        <taxon>Mycobacteriales</taxon>
        <taxon>Mycobacteriaceae</taxon>
        <taxon>Mycolicibacterium</taxon>
    </lineage>
</organism>
<evidence type="ECO:0000256" key="1">
    <source>
        <dbReference type="SAM" id="SignalP"/>
    </source>
</evidence>
<dbReference type="InterPro" id="IPR038378">
    <property type="entry name" value="MHB_sf"/>
</dbReference>
<reference evidence="3 4" key="1">
    <citation type="submission" date="2016-06" db="EMBL/GenBank/DDBJ databases">
        <authorList>
            <person name="Kjaerup R.B."/>
            <person name="Dalgaard T.S."/>
            <person name="Juul-Madsen H.R."/>
        </authorList>
    </citation>
    <scope>NUCLEOTIDE SEQUENCE [LARGE SCALE GENOMIC DNA]</scope>
    <source>
        <strain evidence="3 4">1127319.6</strain>
    </source>
</reference>
<evidence type="ECO:0000313" key="4">
    <source>
        <dbReference type="Proteomes" id="UP000093898"/>
    </source>
</evidence>
<feature type="chain" id="PRO_5008323170" description="Haemophore haem-binding domain-containing protein" evidence="1">
    <location>
        <begin position="39"/>
        <end position="143"/>
    </location>
</feature>
<accession>A0A1A3GFK0</accession>
<sequence length="143" mass="15336">MIRYVKGGHGYRRVAATAVVAGLAAWVSALTVAGTAGAQPQDPCSPSEMMRVHAAVMDQTADYLDAHLDVEQALREAMQMGSPHERHVAMQGYLQAHPDVAADMKSIRQPMMDQRANCGLPPHEMPMQGGMMSGMSMPGMTGQ</sequence>
<dbReference type="OrthoDB" id="4752309at2"/>
<feature type="domain" description="Haemophore haem-binding" evidence="2">
    <location>
        <begin position="42"/>
        <end position="119"/>
    </location>
</feature>
<name>A0A1A3GFK0_MYCMU</name>
<protein>
    <recommendedName>
        <fullName evidence="2">Haemophore haem-binding domain-containing protein</fullName>
    </recommendedName>
</protein>
<keyword evidence="1" id="KW-0732">Signal</keyword>
<dbReference type="RefSeq" id="WP_064986801.1">
    <property type="nucleotide sequence ID" value="NZ_LZLC01000280.1"/>
</dbReference>
<dbReference type="Pfam" id="PF16525">
    <property type="entry name" value="MHB"/>
    <property type="match status" value="1"/>
</dbReference>
<dbReference type="EMBL" id="LZLC01000280">
    <property type="protein sequence ID" value="OBJ34817.1"/>
    <property type="molecule type" value="Genomic_DNA"/>
</dbReference>
<gene>
    <name evidence="3" type="ORF">A5630_10590</name>
</gene>
<evidence type="ECO:0000313" key="3">
    <source>
        <dbReference type="EMBL" id="OBJ34817.1"/>
    </source>
</evidence>
<proteinExistence type="predicted"/>
<dbReference type="NCBIfam" id="TIGR04529">
    <property type="entry name" value="MTB_hemophore"/>
    <property type="match status" value="1"/>
</dbReference>
<dbReference type="GO" id="GO:0020037">
    <property type="term" value="F:heme binding"/>
    <property type="evidence" value="ECO:0007669"/>
    <property type="project" value="InterPro"/>
</dbReference>
<dbReference type="InterPro" id="IPR032407">
    <property type="entry name" value="MHB"/>
</dbReference>
<evidence type="ECO:0000259" key="2">
    <source>
        <dbReference type="Pfam" id="PF16525"/>
    </source>
</evidence>
<feature type="signal peptide" evidence="1">
    <location>
        <begin position="1"/>
        <end position="38"/>
    </location>
</feature>
<dbReference type="Gene3D" id="1.20.20.20">
    <property type="entry name" value="Haemophore, haem-binding domain"/>
    <property type="match status" value="1"/>
</dbReference>